<dbReference type="PRINTS" id="PR00368">
    <property type="entry name" value="FADPNR"/>
</dbReference>
<sequence>MKIAVIGGGPAGVIAAIELAKNDQEVIIFEKNNRILKKLLATGNGRCNYTNNYVSSENYNCKDNFVENVLEEFTRDNLIDYFKLMGIEPVLENRGKIFPVTLKANTVVNTLLEELDDLRIEVLLDSEVLSIKKKNKFSVKTKEKSFEFDKVIFAVGGSSMPSSGSDGKSYKILENLGHNKIETFPALTQLKLSSDYLKSLSGVKVVGDVKLLENNKIIDKRNGDLLFTNYGISGPPILDLSRKVNEKNKKLEIEMPLINNIEDIKEFRNLLYSRFYTLSHFSLERWLMGLVDKKFINMILKESNLKAETPLDLIEISDLEKLLNILLKSRFTVIGTKGFENSQVTCGGIATSEINKDTLESNIIDDLYIVGEVMDVDGDCGGYNLQWAFSSGIVAARSILSRI</sequence>
<gene>
    <name evidence="6" type="ORF">J2Z71_001498</name>
</gene>
<organism evidence="6 7">
    <name type="scientific">Peptoniphilus stercorisuis</name>
    <dbReference type="NCBI Taxonomy" id="1436965"/>
    <lineage>
        <taxon>Bacteria</taxon>
        <taxon>Bacillati</taxon>
        <taxon>Bacillota</taxon>
        <taxon>Tissierellia</taxon>
        <taxon>Tissierellales</taxon>
        <taxon>Peptoniphilaceae</taxon>
        <taxon>Peptoniphilus</taxon>
    </lineage>
</organism>
<dbReference type="NCBIfam" id="TIGR00275">
    <property type="entry name" value="aminoacetone oxidase family FAD-binding enzyme"/>
    <property type="match status" value="1"/>
</dbReference>
<protein>
    <submittedName>
        <fullName evidence="6">Rossmann fold flavoprotein</fullName>
    </submittedName>
</protein>
<dbReference type="InterPro" id="IPR057661">
    <property type="entry name" value="RsdA/BaiN/AoA(So)_Rossmann"/>
</dbReference>
<dbReference type="InterPro" id="IPR055178">
    <property type="entry name" value="RsdA/BaiN/AoA(So)-like_dom"/>
</dbReference>
<dbReference type="Gene3D" id="2.40.30.10">
    <property type="entry name" value="Translation factors"/>
    <property type="match status" value="1"/>
</dbReference>
<evidence type="ECO:0000259" key="5">
    <source>
        <dbReference type="Pfam" id="PF22780"/>
    </source>
</evidence>
<dbReference type="PANTHER" id="PTHR42887:SF2">
    <property type="entry name" value="OS12G0638800 PROTEIN"/>
    <property type="match status" value="1"/>
</dbReference>
<dbReference type="InterPro" id="IPR036188">
    <property type="entry name" value="FAD/NAD-bd_sf"/>
</dbReference>
<evidence type="ECO:0000256" key="3">
    <source>
        <dbReference type="ARBA" id="ARBA00022827"/>
    </source>
</evidence>
<proteinExistence type="predicted"/>
<dbReference type="InterPro" id="IPR004792">
    <property type="entry name" value="BaiN-like"/>
</dbReference>
<dbReference type="PANTHER" id="PTHR42887">
    <property type="entry name" value="OS12G0638800 PROTEIN"/>
    <property type="match status" value="1"/>
</dbReference>
<dbReference type="Pfam" id="PF03486">
    <property type="entry name" value="HI0933_like"/>
    <property type="match status" value="1"/>
</dbReference>
<evidence type="ECO:0000256" key="1">
    <source>
        <dbReference type="ARBA" id="ARBA00001974"/>
    </source>
</evidence>
<dbReference type="Gene3D" id="1.10.8.260">
    <property type="entry name" value="HI0933 insert domain-like"/>
    <property type="match status" value="1"/>
</dbReference>
<keyword evidence="2" id="KW-0285">Flavoprotein</keyword>
<feature type="domain" description="RsdA/BaiN/AoA(So)-like Rossmann fold-like" evidence="4">
    <location>
        <begin position="2"/>
        <end position="397"/>
    </location>
</feature>
<evidence type="ECO:0000259" key="4">
    <source>
        <dbReference type="Pfam" id="PF03486"/>
    </source>
</evidence>
<dbReference type="Proteomes" id="UP001519306">
    <property type="component" value="Unassembled WGS sequence"/>
</dbReference>
<dbReference type="Gene3D" id="3.50.50.60">
    <property type="entry name" value="FAD/NAD(P)-binding domain"/>
    <property type="match status" value="1"/>
</dbReference>
<dbReference type="RefSeq" id="WP_210061697.1">
    <property type="nucleotide sequence ID" value="NZ_JAGGLJ010000016.1"/>
</dbReference>
<name>A0ABS4KDV5_9FIRM</name>
<evidence type="ECO:0000313" key="7">
    <source>
        <dbReference type="Proteomes" id="UP001519306"/>
    </source>
</evidence>
<evidence type="ECO:0000313" key="6">
    <source>
        <dbReference type="EMBL" id="MBP2025946.1"/>
    </source>
</evidence>
<comment type="caution">
    <text evidence="6">The sequence shown here is derived from an EMBL/GenBank/DDBJ whole genome shotgun (WGS) entry which is preliminary data.</text>
</comment>
<dbReference type="SUPFAM" id="SSF160996">
    <property type="entry name" value="HI0933 insert domain-like"/>
    <property type="match status" value="1"/>
</dbReference>
<evidence type="ECO:0000256" key="2">
    <source>
        <dbReference type="ARBA" id="ARBA00022630"/>
    </source>
</evidence>
<comment type="cofactor">
    <cofactor evidence="1">
        <name>FAD</name>
        <dbReference type="ChEBI" id="CHEBI:57692"/>
    </cofactor>
</comment>
<keyword evidence="3" id="KW-0274">FAD</keyword>
<keyword evidence="7" id="KW-1185">Reference proteome</keyword>
<reference evidence="6 7" key="1">
    <citation type="submission" date="2021-03" db="EMBL/GenBank/DDBJ databases">
        <title>Genomic Encyclopedia of Type Strains, Phase IV (KMG-IV): sequencing the most valuable type-strain genomes for metagenomic binning, comparative biology and taxonomic classification.</title>
        <authorList>
            <person name="Goeker M."/>
        </authorList>
    </citation>
    <scope>NUCLEOTIDE SEQUENCE [LARGE SCALE GENOMIC DNA]</scope>
    <source>
        <strain evidence="6 7">DSM 27563</strain>
    </source>
</reference>
<dbReference type="Pfam" id="PF22780">
    <property type="entry name" value="HI0933_like_1st"/>
    <property type="match status" value="1"/>
</dbReference>
<feature type="domain" description="RsdA/BaiN/AoA(So)-like insert" evidence="5">
    <location>
        <begin position="185"/>
        <end position="344"/>
    </location>
</feature>
<dbReference type="SUPFAM" id="SSF51905">
    <property type="entry name" value="FAD/NAD(P)-binding domain"/>
    <property type="match status" value="1"/>
</dbReference>
<dbReference type="EMBL" id="JAGGLJ010000016">
    <property type="protein sequence ID" value="MBP2025946.1"/>
    <property type="molecule type" value="Genomic_DNA"/>
</dbReference>
<dbReference type="InterPro" id="IPR023166">
    <property type="entry name" value="BaiN-like_dom_sf"/>
</dbReference>
<accession>A0ABS4KDV5</accession>